<dbReference type="GO" id="GO:0016791">
    <property type="term" value="F:phosphatase activity"/>
    <property type="evidence" value="ECO:0007669"/>
    <property type="project" value="TreeGrafter"/>
</dbReference>
<evidence type="ECO:0000256" key="1">
    <source>
        <dbReference type="ARBA" id="ARBA00004141"/>
    </source>
</evidence>
<organism evidence="9 10">
    <name type="scientific">Dioscorea cayennensis subsp. rotundata</name>
    <name type="common">White Guinea yam</name>
    <name type="synonym">Dioscorea rotundata</name>
    <dbReference type="NCBI Taxonomy" id="55577"/>
    <lineage>
        <taxon>Eukaryota</taxon>
        <taxon>Viridiplantae</taxon>
        <taxon>Streptophyta</taxon>
        <taxon>Embryophyta</taxon>
        <taxon>Tracheophyta</taxon>
        <taxon>Spermatophyta</taxon>
        <taxon>Magnoliopsida</taxon>
        <taxon>Liliopsida</taxon>
        <taxon>Dioscoreales</taxon>
        <taxon>Dioscoreaceae</taxon>
        <taxon>Dioscorea</taxon>
    </lineage>
</organism>
<feature type="transmembrane region" description="Helical" evidence="7">
    <location>
        <begin position="281"/>
        <end position="302"/>
    </location>
</feature>
<dbReference type="AlphaFoldDB" id="A0AB40BMI5"/>
<comment type="similarity">
    <text evidence="2">Belongs to the GPAT/DAPAT family.</text>
</comment>
<evidence type="ECO:0000313" key="10">
    <source>
        <dbReference type="RefSeq" id="XP_039128618.1"/>
    </source>
</evidence>
<dbReference type="CDD" id="cd06551">
    <property type="entry name" value="LPLAT"/>
    <property type="match status" value="1"/>
</dbReference>
<dbReference type="Proteomes" id="UP001515500">
    <property type="component" value="Chromosome 7"/>
</dbReference>
<dbReference type="SMART" id="SM00563">
    <property type="entry name" value="PlsC"/>
    <property type="match status" value="1"/>
</dbReference>
<dbReference type="PANTHER" id="PTHR15486:SF62">
    <property type="entry name" value="GLYCEROL-3-PHOSPHATE ACYLTRANSFERASE 2-RELATED"/>
    <property type="match status" value="1"/>
</dbReference>
<keyword evidence="9" id="KW-1185">Reference proteome</keyword>
<evidence type="ECO:0000313" key="9">
    <source>
        <dbReference type="Proteomes" id="UP001515500"/>
    </source>
</evidence>
<proteinExistence type="inferred from homology"/>
<dbReference type="GO" id="GO:0010143">
    <property type="term" value="P:cutin biosynthetic process"/>
    <property type="evidence" value="ECO:0007669"/>
    <property type="project" value="TreeGrafter"/>
</dbReference>
<dbReference type="InterPro" id="IPR002123">
    <property type="entry name" value="Plipid/glycerol_acylTrfase"/>
</dbReference>
<keyword evidence="3" id="KW-0808">Transferase</keyword>
<protein>
    <submittedName>
        <fullName evidence="10">LOW QUALITY PROTEIN: probable glycerol-3-phosphate acyltransferase 3</fullName>
    </submittedName>
</protein>
<comment type="subcellular location">
    <subcellularLocation>
        <location evidence="1">Membrane</location>
        <topology evidence="1">Multi-pass membrane protein</topology>
    </subcellularLocation>
</comment>
<keyword evidence="4 7" id="KW-0812">Transmembrane</keyword>
<evidence type="ECO:0000256" key="7">
    <source>
        <dbReference type="SAM" id="Phobius"/>
    </source>
</evidence>
<dbReference type="Pfam" id="PF01553">
    <property type="entry name" value="Acyltransferase"/>
    <property type="match status" value="1"/>
</dbReference>
<dbReference type="GO" id="GO:0090447">
    <property type="term" value="F:glycerol-3-phosphate 2-O-acyltransferase activity"/>
    <property type="evidence" value="ECO:0007669"/>
    <property type="project" value="TreeGrafter"/>
</dbReference>
<name>A0AB40BMI5_DIOCR</name>
<evidence type="ECO:0000256" key="2">
    <source>
        <dbReference type="ARBA" id="ARBA00007937"/>
    </source>
</evidence>
<dbReference type="PANTHER" id="PTHR15486">
    <property type="entry name" value="ANCIENT UBIQUITOUS PROTEIN"/>
    <property type="match status" value="1"/>
</dbReference>
<keyword evidence="10" id="KW-0012">Acyltransferase</keyword>
<evidence type="ECO:0000256" key="5">
    <source>
        <dbReference type="ARBA" id="ARBA00022989"/>
    </source>
</evidence>
<dbReference type="GO" id="GO:0016020">
    <property type="term" value="C:membrane"/>
    <property type="evidence" value="ECO:0007669"/>
    <property type="project" value="UniProtKB-SubCell"/>
</dbReference>
<dbReference type="RefSeq" id="XP_039128618.1">
    <property type="nucleotide sequence ID" value="XM_039272684.1"/>
</dbReference>
<dbReference type="Pfam" id="PF23270">
    <property type="entry name" value="HAD_RAM2_N"/>
    <property type="match status" value="1"/>
</dbReference>
<dbReference type="InterPro" id="IPR056462">
    <property type="entry name" value="HAD_RAM2/GPAT1-8"/>
</dbReference>
<keyword evidence="6 7" id="KW-0472">Membrane</keyword>
<evidence type="ECO:0000259" key="8">
    <source>
        <dbReference type="SMART" id="SM00563"/>
    </source>
</evidence>
<feature type="transmembrane region" description="Helical" evidence="7">
    <location>
        <begin position="74"/>
        <end position="98"/>
    </location>
</feature>
<evidence type="ECO:0000256" key="6">
    <source>
        <dbReference type="ARBA" id="ARBA00023136"/>
    </source>
</evidence>
<dbReference type="GeneID" id="120264828"/>
<dbReference type="SUPFAM" id="SSF69593">
    <property type="entry name" value="Glycerol-3-phosphate (1)-acyltransferase"/>
    <property type="match status" value="1"/>
</dbReference>
<evidence type="ECO:0000256" key="3">
    <source>
        <dbReference type="ARBA" id="ARBA00022679"/>
    </source>
</evidence>
<accession>A0AB40BMI5</accession>
<sequence length="525" mass="59766">MALKEICKCFQSLYLVLLRRLIKISRRSSTSDGHAKLMNKLYHSSSLEKKVSSSETLLVDVEGVLLRSSSIFPYFMLVALEAGGFIRGFVLLVLYPLLCFLNQEVGLKVMVMVSFCGLREKGFRVGKTVLVKYFMEDVGVEGYEVLKKKKKGWKKRVCVSLMPTLMVEGFLKECLEVEVVVGRELKVFGGFFTGFMEEDDGGFVKRIQREVEMDDNGVLGFATFSNALLHGFFYHCKELCLVSKKEKKNWQPLPRENYPKPIIFHDGRIAFRPTPAATLAMYLWLPFSILLAIFRAIVYLLLPYKIALPIGVFTGMTSRDIASTSITARQFSKNRLYVCNHRTLLDPVYISAGLNRKVTAVTYSLSRISEMLSPIKTVRLTRNRDEDRRRMAKVLSQGDLVVCPEGTTCREPFLLRFSPLFAELTEEVVPVAMSTNVSMFYGTTASGFKCFDSLFFLMNPWPEYQIEYLEKVPTDWAGNKSYNSIEVANHIQREMGKALGFTCTTLTRRSKYLMLADNEGKVKKN</sequence>
<keyword evidence="5 7" id="KW-1133">Transmembrane helix</keyword>
<reference evidence="10" key="1">
    <citation type="submission" date="2025-08" db="UniProtKB">
        <authorList>
            <consortium name="RefSeq"/>
        </authorList>
    </citation>
    <scope>IDENTIFICATION</scope>
</reference>
<evidence type="ECO:0000256" key="4">
    <source>
        <dbReference type="ARBA" id="ARBA00022692"/>
    </source>
</evidence>
<gene>
    <name evidence="10" type="primary">LOC120264828</name>
</gene>
<feature type="domain" description="Phospholipid/glycerol acyltransferase" evidence="8">
    <location>
        <begin position="335"/>
        <end position="436"/>
    </location>
</feature>